<dbReference type="Proteomes" id="UP000277204">
    <property type="component" value="Unassembled WGS sequence"/>
</dbReference>
<feature type="region of interest" description="Disordered" evidence="1">
    <location>
        <begin position="1"/>
        <end position="23"/>
    </location>
</feature>
<evidence type="ECO:0000313" key="3">
    <source>
        <dbReference type="Proteomes" id="UP000277204"/>
    </source>
</evidence>
<evidence type="ECO:0000256" key="1">
    <source>
        <dbReference type="SAM" id="MobiDB-lite"/>
    </source>
</evidence>
<dbReference type="AlphaFoldDB" id="A0A183MS16"/>
<dbReference type="STRING" id="48269.A0A183MS16"/>
<name>A0A183MS16_9TREM</name>
<keyword evidence="3" id="KW-1185">Reference proteome</keyword>
<reference evidence="2 3" key="1">
    <citation type="submission" date="2018-11" db="EMBL/GenBank/DDBJ databases">
        <authorList>
            <consortium name="Pathogen Informatics"/>
        </authorList>
    </citation>
    <scope>NUCLEOTIDE SEQUENCE [LARGE SCALE GENOMIC DNA]</scope>
    <source>
        <strain evidence="2 3">Zambia</strain>
    </source>
</reference>
<protein>
    <submittedName>
        <fullName evidence="2">Uncharacterized protein</fullName>
    </submittedName>
</protein>
<dbReference type="EMBL" id="UZAI01017775">
    <property type="protein sequence ID" value="VDP29366.1"/>
    <property type="molecule type" value="Genomic_DNA"/>
</dbReference>
<sequence length="67" mass="7888">MYADIFSSSDSDREEEPVRRIESRPLHLSSDEEDIKRIVKSGRNKRYVNTLVVFNVNQFIDVKKCKV</sequence>
<gene>
    <name evidence="2" type="ORF">SMRZ_LOCUS18841</name>
</gene>
<accession>A0A183MS16</accession>
<organism evidence="2 3">
    <name type="scientific">Schistosoma margrebowiei</name>
    <dbReference type="NCBI Taxonomy" id="48269"/>
    <lineage>
        <taxon>Eukaryota</taxon>
        <taxon>Metazoa</taxon>
        <taxon>Spiralia</taxon>
        <taxon>Lophotrochozoa</taxon>
        <taxon>Platyhelminthes</taxon>
        <taxon>Trematoda</taxon>
        <taxon>Digenea</taxon>
        <taxon>Strigeidida</taxon>
        <taxon>Schistosomatoidea</taxon>
        <taxon>Schistosomatidae</taxon>
        <taxon>Schistosoma</taxon>
    </lineage>
</organism>
<evidence type="ECO:0000313" key="2">
    <source>
        <dbReference type="EMBL" id="VDP29366.1"/>
    </source>
</evidence>
<proteinExistence type="predicted"/>